<dbReference type="GO" id="GO:0008289">
    <property type="term" value="F:lipid binding"/>
    <property type="evidence" value="ECO:0007669"/>
    <property type="project" value="UniProtKB-KW"/>
</dbReference>
<evidence type="ECO:0000256" key="4">
    <source>
        <dbReference type="ARBA" id="ARBA00022729"/>
    </source>
</evidence>
<keyword evidence="3" id="KW-0964">Secreted</keyword>
<gene>
    <name evidence="8" type="ORF">MSPICULIGERA_LOCUS18376</name>
</gene>
<keyword evidence="4 7" id="KW-0732">Signal</keyword>
<comment type="subcellular location">
    <subcellularLocation>
        <location evidence="1">Secreted</location>
    </subcellularLocation>
</comment>
<evidence type="ECO:0000256" key="2">
    <source>
        <dbReference type="ARBA" id="ARBA00006648"/>
    </source>
</evidence>
<dbReference type="InterPro" id="IPR008632">
    <property type="entry name" value="Gp-FAR-1"/>
</dbReference>
<comment type="similarity">
    <text evidence="2">Belongs to the fatty-acid and retinol-binding protein (FARBP) family.</text>
</comment>
<dbReference type="Proteomes" id="UP001177023">
    <property type="component" value="Unassembled WGS sequence"/>
</dbReference>
<dbReference type="Pfam" id="PF05823">
    <property type="entry name" value="Gp-FAR-1"/>
    <property type="match status" value="1"/>
</dbReference>
<comment type="caution">
    <text evidence="8">The sequence shown here is derived from an EMBL/GenBank/DDBJ whole genome shotgun (WGS) entry which is preliminary data.</text>
</comment>
<sequence>MNSLIICTLAVFGLVYGRPATNEEAQVEALGKIKMDINDLFSDDLLKLFTPELNEFTTSLTLLDASSFLALAGQKDQFKTVKDVMDALKETNEDTYDKVQKLVTAYKKRYAELTPGAKKILEESHFSGLCTKDLTTLSDAEGHEMVNKFREALGKASDADKKSIEKQLPLLYKLVNEPEILKKAQSELKKKGKAYVAKIAKQQQDIASAA</sequence>
<accession>A0AA36GC99</accession>
<reference evidence="8" key="1">
    <citation type="submission" date="2023-06" db="EMBL/GenBank/DDBJ databases">
        <authorList>
            <person name="Delattre M."/>
        </authorList>
    </citation>
    <scope>NUCLEOTIDE SEQUENCE</scope>
    <source>
        <strain evidence="8">AF72</strain>
    </source>
</reference>
<evidence type="ECO:0000313" key="9">
    <source>
        <dbReference type="Proteomes" id="UP001177023"/>
    </source>
</evidence>
<feature type="chain" id="PRO_5041423160" description="Fatty-acid and retinol-binding protein 1" evidence="7">
    <location>
        <begin position="18"/>
        <end position="210"/>
    </location>
</feature>
<organism evidence="8 9">
    <name type="scientific">Mesorhabditis spiculigera</name>
    <dbReference type="NCBI Taxonomy" id="96644"/>
    <lineage>
        <taxon>Eukaryota</taxon>
        <taxon>Metazoa</taxon>
        <taxon>Ecdysozoa</taxon>
        <taxon>Nematoda</taxon>
        <taxon>Chromadorea</taxon>
        <taxon>Rhabditida</taxon>
        <taxon>Rhabditina</taxon>
        <taxon>Rhabditomorpha</taxon>
        <taxon>Rhabditoidea</taxon>
        <taxon>Rhabditidae</taxon>
        <taxon>Mesorhabditinae</taxon>
        <taxon>Mesorhabditis</taxon>
    </lineage>
</organism>
<name>A0AA36GC99_9BILA</name>
<proteinExistence type="inferred from homology"/>
<evidence type="ECO:0008006" key="10">
    <source>
        <dbReference type="Google" id="ProtNLM"/>
    </source>
</evidence>
<dbReference type="EMBL" id="CATQJA010002659">
    <property type="protein sequence ID" value="CAJ0580175.1"/>
    <property type="molecule type" value="Genomic_DNA"/>
</dbReference>
<evidence type="ECO:0000256" key="1">
    <source>
        <dbReference type="ARBA" id="ARBA00004613"/>
    </source>
</evidence>
<evidence type="ECO:0000256" key="6">
    <source>
        <dbReference type="ARBA" id="ARBA00023121"/>
    </source>
</evidence>
<keyword evidence="9" id="KW-1185">Reference proteome</keyword>
<protein>
    <recommendedName>
        <fullName evidence="10">Fatty-acid and retinol-binding protein 1</fullName>
    </recommendedName>
</protein>
<feature type="signal peptide" evidence="7">
    <location>
        <begin position="1"/>
        <end position="17"/>
    </location>
</feature>
<keyword evidence="5" id="KW-0175">Coiled coil</keyword>
<dbReference type="Gene3D" id="1.20.120.1100">
    <property type="match status" value="1"/>
</dbReference>
<feature type="non-terminal residue" evidence="8">
    <location>
        <position position="210"/>
    </location>
</feature>
<evidence type="ECO:0000256" key="7">
    <source>
        <dbReference type="SAM" id="SignalP"/>
    </source>
</evidence>
<evidence type="ECO:0000256" key="5">
    <source>
        <dbReference type="ARBA" id="ARBA00023054"/>
    </source>
</evidence>
<dbReference type="AlphaFoldDB" id="A0AA36GC99"/>
<keyword evidence="6" id="KW-0446">Lipid-binding</keyword>
<evidence type="ECO:0000313" key="8">
    <source>
        <dbReference type="EMBL" id="CAJ0580175.1"/>
    </source>
</evidence>
<evidence type="ECO:0000256" key="3">
    <source>
        <dbReference type="ARBA" id="ARBA00022525"/>
    </source>
</evidence>
<dbReference type="GO" id="GO:0005576">
    <property type="term" value="C:extracellular region"/>
    <property type="evidence" value="ECO:0007669"/>
    <property type="project" value="UniProtKB-SubCell"/>
</dbReference>